<dbReference type="Proteomes" id="UP001241377">
    <property type="component" value="Unassembled WGS sequence"/>
</dbReference>
<evidence type="ECO:0000313" key="1">
    <source>
        <dbReference type="EMBL" id="KAJ9106747.1"/>
    </source>
</evidence>
<name>A0ACC2W547_9TREE</name>
<gene>
    <name evidence="1" type="ORF">QFC19_003059</name>
</gene>
<organism evidence="1 2">
    <name type="scientific">Naganishia cerealis</name>
    <dbReference type="NCBI Taxonomy" id="610337"/>
    <lineage>
        <taxon>Eukaryota</taxon>
        <taxon>Fungi</taxon>
        <taxon>Dikarya</taxon>
        <taxon>Basidiomycota</taxon>
        <taxon>Agaricomycotina</taxon>
        <taxon>Tremellomycetes</taxon>
        <taxon>Filobasidiales</taxon>
        <taxon>Filobasidiaceae</taxon>
        <taxon>Naganishia</taxon>
    </lineage>
</organism>
<protein>
    <submittedName>
        <fullName evidence="1">Uncharacterized protein</fullName>
    </submittedName>
</protein>
<sequence>MFKHLFRKDASPKRSSLTADIQLQNVGIVVHPGDTSESSASSNENVIVSGVATLTSDASIIIRSIRVAFVIEYRYKRLGKDTWDQGILHEQGETFVDGEETTVHVCYSENGGVIRRRIDFGILIAKDIATYELLAQAKISPQIRVSVEFDYANWSPDALRALPIAPPVYIDDGTIIHDQHRLITEIWSGGSVIPKDGEFLAQHGTRVA</sequence>
<reference evidence="1" key="1">
    <citation type="submission" date="2023-04" db="EMBL/GenBank/DDBJ databases">
        <title>Draft Genome sequencing of Naganishia species isolated from polar environments using Oxford Nanopore Technology.</title>
        <authorList>
            <person name="Leo P."/>
            <person name="Venkateswaran K."/>
        </authorList>
    </citation>
    <scope>NUCLEOTIDE SEQUENCE</scope>
    <source>
        <strain evidence="1">MNA-CCFEE 5261</strain>
    </source>
</reference>
<dbReference type="EMBL" id="JASBWR010000028">
    <property type="protein sequence ID" value="KAJ9106747.1"/>
    <property type="molecule type" value="Genomic_DNA"/>
</dbReference>
<accession>A0ACC2W547</accession>
<evidence type="ECO:0000313" key="2">
    <source>
        <dbReference type="Proteomes" id="UP001241377"/>
    </source>
</evidence>
<keyword evidence="2" id="KW-1185">Reference proteome</keyword>
<proteinExistence type="predicted"/>
<comment type="caution">
    <text evidence="1">The sequence shown here is derived from an EMBL/GenBank/DDBJ whole genome shotgun (WGS) entry which is preliminary data.</text>
</comment>